<dbReference type="InterPro" id="IPR029787">
    <property type="entry name" value="Nucleotide_cyclase"/>
</dbReference>
<proteinExistence type="predicted"/>
<dbReference type="EMBL" id="CAEQ01001855">
    <property type="protein sequence ID" value="CCD15279.1"/>
    <property type="molecule type" value="Genomic_DNA"/>
</dbReference>
<dbReference type="SUPFAM" id="SSF55073">
    <property type="entry name" value="Nucleotide cyclase"/>
    <property type="match status" value="1"/>
</dbReference>
<evidence type="ECO:0000256" key="1">
    <source>
        <dbReference type="SAM" id="Coils"/>
    </source>
</evidence>
<accession>F9WDC6</accession>
<comment type="caution">
    <text evidence="3">The sequence shown here is derived from an EMBL/GenBank/DDBJ whole genome shotgun (WGS) entry which is preliminary data.</text>
</comment>
<evidence type="ECO:0000313" key="3">
    <source>
        <dbReference type="EMBL" id="CCD15279.1"/>
    </source>
</evidence>
<dbReference type="VEuPathDB" id="TriTrypDB:TcIL3000_0_06020"/>
<keyword evidence="4" id="KW-1185">Reference proteome</keyword>
<evidence type="ECO:0000256" key="2">
    <source>
        <dbReference type="SAM" id="MobiDB-lite"/>
    </source>
</evidence>
<reference evidence="3 4" key="2">
    <citation type="journal article" date="2012" name="Proc. Natl. Acad. Sci. U.S.A.">
        <title>Antigenic diversity is generated by distinct evolutionary mechanisms in African trypanosome species.</title>
        <authorList>
            <person name="Jackson A.P."/>
            <person name="Berry A."/>
            <person name="Aslett M."/>
            <person name="Allison H.C."/>
            <person name="Burton P."/>
            <person name="Vavrova-Anderson J."/>
            <person name="Brown R."/>
            <person name="Browne H."/>
            <person name="Corton N."/>
            <person name="Hauser H."/>
            <person name="Gamble J."/>
            <person name="Gilderthorp R."/>
            <person name="Marcello L."/>
            <person name="McQuillan J."/>
            <person name="Otto T.D."/>
            <person name="Quail M.A."/>
            <person name="Sanders M.J."/>
            <person name="van Tonder A."/>
            <person name="Ginger M.L."/>
            <person name="Field M.C."/>
            <person name="Barry J.D."/>
            <person name="Hertz-Fowler C."/>
            <person name="Berriman M."/>
        </authorList>
    </citation>
    <scope>NUCLEOTIDE SEQUENCE [LARGE SCALE GENOMIC DNA]</scope>
    <source>
        <strain evidence="3 4">IL3000</strain>
    </source>
</reference>
<feature type="region of interest" description="Disordered" evidence="2">
    <location>
        <begin position="60"/>
        <end position="91"/>
    </location>
</feature>
<feature type="region of interest" description="Disordered" evidence="2">
    <location>
        <begin position="1"/>
        <end position="24"/>
    </location>
</feature>
<dbReference type="OMA" id="KCTGPAI"/>
<dbReference type="Gene3D" id="3.30.70.1230">
    <property type="entry name" value="Nucleotide cyclase"/>
    <property type="match status" value="1"/>
</dbReference>
<keyword evidence="1" id="KW-0175">Coiled coil</keyword>
<protein>
    <submittedName>
        <fullName evidence="3">WGS project CAEQ00000000 data, annotated contig 235</fullName>
    </submittedName>
</protein>
<evidence type="ECO:0000313" key="4">
    <source>
        <dbReference type="Proteomes" id="UP000000702"/>
    </source>
</evidence>
<name>F9WDC6_TRYCI</name>
<feature type="region of interest" description="Disordered" evidence="2">
    <location>
        <begin position="1277"/>
        <end position="1297"/>
    </location>
</feature>
<feature type="coiled-coil region" evidence="1">
    <location>
        <begin position="94"/>
        <end position="153"/>
    </location>
</feature>
<reference evidence="4" key="1">
    <citation type="submission" date="2011-07" db="EMBL/GenBank/DDBJ databases">
        <title>Divergent evolution of antigenic variation in African trypanosomes.</title>
        <authorList>
            <person name="Jackson A.P."/>
            <person name="Berry A."/>
            <person name="Allison H.C."/>
            <person name="Burton P."/>
            <person name="Anderson J."/>
            <person name="Aslett M."/>
            <person name="Brown R."/>
            <person name="Corton N."/>
            <person name="Harris D."/>
            <person name="Hauser H."/>
            <person name="Gamble J."/>
            <person name="Gilderthorp R."/>
            <person name="McQuillan J."/>
            <person name="Quail M.A."/>
            <person name="Sanders M."/>
            <person name="Van Tonder A."/>
            <person name="Ginger M.L."/>
            <person name="Donelson J.E."/>
            <person name="Field M.C."/>
            <person name="Barry J.D."/>
            <person name="Berriman M."/>
            <person name="Hertz-Fowler C."/>
        </authorList>
    </citation>
    <scope>NUCLEOTIDE SEQUENCE [LARGE SCALE GENOMIC DNA]</scope>
    <source>
        <strain evidence="4">IL3000</strain>
    </source>
</reference>
<sequence>MSALVTQADYTPEHDTHAATSVTNSGSAFTDEQYRDLLLKYEMARRRIVHLEAELASLRQHTDGAPATLKQGSDSPLDESPPPNEEDQQATEWKKQLVNTLENQRCEMLRMETENKLQIIMLTDEVKRVKKTCEELKRENESLKERVASDVLRQCQAKREAVALRRARMSRQVRTAGQCRLEYLEGVLMEAHDDNHFRRRFDSAEIPTRKVTFVIHLVANVSYPLKGTESFTMDVYNQLLQNLAERHKACHVCFDKNFHIFAFYCATSALRFAELSHTSVLNVQWPEDTKSVPFFAPVVDCGDLMFSGPRIHTCMYTCNPGSEVDPITGSWLYYGKELRDALLATAEKVPVGEIVANRDWCTMFLTEHNIVNDVNTRDHVSLQAVRDKLGSQWSVTTADPASPDLFCSLLPTRLARRRGLPPYMIDPVLRLACDTVNVEELVPSTVGTLKGLGPVNPTVKSVFREQQCTAIGGWANYISHMSTNKEQQKCMSLGAEALTLFIMKQERDLARRGLKKTEEICAYYERMAMESEDRYANRFQIFGQDQVAFVCTVDIGEIAGWQQLTEGKMSLSEQYDLRDRLHETVLAHGKKNDGMYVNGNGHDVLTFAFQQSCQALSFAAQVYASVSKPCNSFKERSMCLVRVGIAVGNMQLIKQGSRRTSKDCDSGDLRHTHRSREVDGNMKLRGGAAVIQSANLCDIAKGGEIIASAEVIADFHSKRENVITDIYNIVRYGSRFLDNGSTLTELFSVLPKDYAYVRKYQMGDHIKSTCPKDVRIWCPQRSAKKELTLRSSFVTCTEAHDMLREMQGFIERNEASIMSAHDMLSTLTAKQAIRLPWMVPRATKGVPREMKERGFLFCGAVGLGAISRGLPSGLYAEVCEQYNYVVQEVILNNDGFIALTDSFASYIVMFDDASRAMEAALQIQSKLLQVPWPREIMSLAPSLRVQSAHDRTLLFNGARATTVVHSSRNYESCRSQSPQDDESGMWLGGRAIEELMGIVSKARNGDAILTLPAHKIIESTNHGRLLLQQVEMEILCDSDNGAAIALSFAARRLKERLKYLNGERCSPSLGPRGRRLRASRMSGRNSAISPEELWWMSKNTASALLPAAQPAPWGTLPTRLSNSLQNVVSACTEQMINSLGRERSSALYTNPFKEHILAITSDMLFAVNAAFSSVAQGEKDMASQSRSSSLLICYTPTMISSLDLTLIQSTELEQGNRSSYRKDRGKAAQNTLGQNFEETHKHALTMLNETFIQSAKAACRALGYDLTWNTTLLRAADADSSGRRRKRKLPPLVKRGT</sequence>
<gene>
    <name evidence="3" type="ORF">TCIL3000_0_06020</name>
</gene>
<dbReference type="Proteomes" id="UP000000702">
    <property type="component" value="Unassembled WGS sequence"/>
</dbReference>
<organism evidence="3 4">
    <name type="scientific">Trypanosoma congolense (strain IL3000)</name>
    <dbReference type="NCBI Taxonomy" id="1068625"/>
    <lineage>
        <taxon>Eukaryota</taxon>
        <taxon>Discoba</taxon>
        <taxon>Euglenozoa</taxon>
        <taxon>Kinetoplastea</taxon>
        <taxon>Metakinetoplastina</taxon>
        <taxon>Trypanosomatida</taxon>
        <taxon>Trypanosomatidae</taxon>
        <taxon>Trypanosoma</taxon>
        <taxon>Nannomonas</taxon>
    </lineage>
</organism>